<evidence type="ECO:0000313" key="15">
    <source>
        <dbReference type="Proteomes" id="UP001488838"/>
    </source>
</evidence>
<comment type="pathway">
    <text evidence="2">Energy metabolism; oxidative phosphorylation.</text>
</comment>
<dbReference type="EMBL" id="JBBHLL010000507">
    <property type="protein sequence ID" value="KAK7801369.1"/>
    <property type="molecule type" value="Genomic_DNA"/>
</dbReference>
<evidence type="ECO:0000256" key="2">
    <source>
        <dbReference type="ARBA" id="ARBA00004673"/>
    </source>
</evidence>
<evidence type="ECO:0000313" key="14">
    <source>
        <dbReference type="EMBL" id="KAK7801369.1"/>
    </source>
</evidence>
<dbReference type="GO" id="GO:0005743">
    <property type="term" value="C:mitochondrial inner membrane"/>
    <property type="evidence" value="ECO:0007669"/>
    <property type="project" value="UniProtKB-SubCell"/>
</dbReference>
<evidence type="ECO:0000256" key="8">
    <source>
        <dbReference type="ARBA" id="ARBA00022989"/>
    </source>
</evidence>
<comment type="caution">
    <text evidence="14">The sequence shown here is derived from an EMBL/GenBank/DDBJ whole genome shotgun (WGS) entry which is preliminary data.</text>
</comment>
<evidence type="ECO:0000256" key="7">
    <source>
        <dbReference type="ARBA" id="ARBA00022946"/>
    </source>
</evidence>
<proteinExistence type="inferred from homology"/>
<evidence type="ECO:0000256" key="3">
    <source>
        <dbReference type="ARBA" id="ARBA00010514"/>
    </source>
</evidence>
<comment type="subcellular location">
    <subcellularLocation>
        <location evidence="1">Mitochondrion inner membrane</location>
        <topology evidence="1">Single-pass membrane protein</topology>
    </subcellularLocation>
</comment>
<dbReference type="Gene3D" id="4.10.49.10">
    <property type="entry name" value="Cytochrome c oxidase subunit VIIc"/>
    <property type="match status" value="1"/>
</dbReference>
<evidence type="ECO:0000256" key="5">
    <source>
        <dbReference type="ARBA" id="ARBA00022692"/>
    </source>
</evidence>
<dbReference type="Proteomes" id="UP001488838">
    <property type="component" value="Unassembled WGS sequence"/>
</dbReference>
<keyword evidence="10" id="KW-0472">Membrane</keyword>
<dbReference type="FunFam" id="4.10.49.10:FF:000001">
    <property type="entry name" value="Cytochrome c oxidase subunit 7C"/>
    <property type="match status" value="1"/>
</dbReference>
<evidence type="ECO:0000256" key="10">
    <source>
        <dbReference type="ARBA" id="ARBA00023136"/>
    </source>
</evidence>
<dbReference type="SUPFAM" id="SSF81427">
    <property type="entry name" value="Mitochondrial cytochrome c oxidase subunit VIIc (aka VIIIa)"/>
    <property type="match status" value="1"/>
</dbReference>
<gene>
    <name evidence="14" type="ORF">U0070_009215</name>
</gene>
<dbReference type="InterPro" id="IPR036636">
    <property type="entry name" value="COX7C/Cox8_sf"/>
</dbReference>
<comment type="similarity">
    <text evidence="3">Belongs to the cytochrome c oxidase VIIc family.</text>
</comment>
<organism evidence="14 15">
    <name type="scientific">Myodes glareolus</name>
    <name type="common">Bank vole</name>
    <name type="synonym">Clethrionomys glareolus</name>
    <dbReference type="NCBI Taxonomy" id="447135"/>
    <lineage>
        <taxon>Eukaryota</taxon>
        <taxon>Metazoa</taxon>
        <taxon>Chordata</taxon>
        <taxon>Craniata</taxon>
        <taxon>Vertebrata</taxon>
        <taxon>Euteleostomi</taxon>
        <taxon>Mammalia</taxon>
        <taxon>Eutheria</taxon>
        <taxon>Euarchontoglires</taxon>
        <taxon>Glires</taxon>
        <taxon>Rodentia</taxon>
        <taxon>Myomorpha</taxon>
        <taxon>Muroidea</taxon>
        <taxon>Cricetidae</taxon>
        <taxon>Arvicolinae</taxon>
        <taxon>Myodes</taxon>
    </lineage>
</organism>
<dbReference type="PANTHER" id="PTHR13313">
    <property type="entry name" value="CYTOCHROME C OXIDASE SUBUNIT VIIC"/>
    <property type="match status" value="1"/>
</dbReference>
<feature type="region of interest" description="Disordered" evidence="13">
    <location>
        <begin position="1"/>
        <end position="21"/>
    </location>
</feature>
<dbReference type="AlphaFoldDB" id="A0AAW0HEP3"/>
<dbReference type="CDD" id="cd00929">
    <property type="entry name" value="Cyt_c_Oxidase_VIIc"/>
    <property type="match status" value="1"/>
</dbReference>
<keyword evidence="8" id="KW-1133">Transmembrane helix</keyword>
<name>A0AAW0HEP3_MYOGA</name>
<dbReference type="GO" id="GO:0006123">
    <property type="term" value="P:mitochondrial electron transport, cytochrome c to oxygen"/>
    <property type="evidence" value="ECO:0007669"/>
    <property type="project" value="InterPro"/>
</dbReference>
<dbReference type="PANTHER" id="PTHR13313:SF0">
    <property type="entry name" value="CYTOCHROME C OXIDASE SUBUNIT 7C, MITOCHONDRIAL"/>
    <property type="match status" value="1"/>
</dbReference>
<evidence type="ECO:0000256" key="4">
    <source>
        <dbReference type="ARBA" id="ARBA00017004"/>
    </source>
</evidence>
<keyword evidence="7" id="KW-0809">Transit peptide</keyword>
<evidence type="ECO:0000256" key="9">
    <source>
        <dbReference type="ARBA" id="ARBA00023128"/>
    </source>
</evidence>
<keyword evidence="15" id="KW-1185">Reference proteome</keyword>
<comment type="subunit">
    <text evidence="12">Component of the cytochrome c oxidase (complex IV, CIV), a multisubunit enzyme composed of 14 subunits. The complex is composed of a catalytic core of 3 subunits MT-CO1, MT-CO2 and MT-CO3, encoded in the mitochondrial DNA, and 11 supernumerary subunits COX4I, COX5A, COX5B, COX6A, COX6B, COX6C, COX7A, COX7B, COX7C, COX8 and NDUFA4, which are encoded in the nuclear genome. The complex exists as a monomer or a dimer and forms supercomplexes (SCs) in the inner mitochondrial membrane with NADH-ubiquinone oxidoreductase (complex I, CI) and ubiquinol-cytochrome c oxidoreductase (cytochrome b-c1 complex, complex III, CIII), resulting in different assemblies (supercomplex SCI(1)III(2)IV(1) and megacomplex MCI(2)III(2)IV(2)). Interacts with RAB5IF.</text>
</comment>
<sequence length="225" mass="24485">MGRVSGGSPPPTSVVHRSHYEEGPGKNLPFSVENKWRLLAMMTVYFGSGFAAPFFIESEGQRLTPLLHLDKLGFCLLQQMSCESIDRTWGRHRNLPHISSMSSQPEMCKLPTGDVGLVTEDQSLKATLSSDMSRGQLASLLLSQEKAKKHNGGKPLCGSHSEAKTDPLASKHMRIQSVSSSGVVFLVQFCVQAGPGRSVTVVNQNLHLILSQCPEPQASHSVAYE</sequence>
<dbReference type="InterPro" id="IPR004202">
    <property type="entry name" value="COX7C/Cox8"/>
</dbReference>
<evidence type="ECO:0000256" key="12">
    <source>
        <dbReference type="ARBA" id="ARBA00047050"/>
    </source>
</evidence>
<evidence type="ECO:0000256" key="11">
    <source>
        <dbReference type="ARBA" id="ARBA00031140"/>
    </source>
</evidence>
<evidence type="ECO:0000256" key="1">
    <source>
        <dbReference type="ARBA" id="ARBA00004434"/>
    </source>
</evidence>
<keyword evidence="5" id="KW-0812">Transmembrane</keyword>
<protein>
    <recommendedName>
        <fullName evidence="4">Cytochrome c oxidase subunit 7C, mitochondrial</fullName>
    </recommendedName>
    <alternativeName>
        <fullName evidence="11">Cytochrome c oxidase polypeptide VIIc</fullName>
    </alternativeName>
</protein>
<dbReference type="Pfam" id="PF02935">
    <property type="entry name" value="COX7C"/>
    <property type="match status" value="1"/>
</dbReference>
<keyword evidence="9" id="KW-0496">Mitochondrion</keyword>
<reference evidence="14 15" key="1">
    <citation type="journal article" date="2023" name="bioRxiv">
        <title>Conserved and derived expression patterns and positive selection on dental genes reveal complex evolutionary context of ever-growing rodent molars.</title>
        <authorList>
            <person name="Calamari Z.T."/>
            <person name="Song A."/>
            <person name="Cohen E."/>
            <person name="Akter M."/>
            <person name="Roy R.D."/>
            <person name="Hallikas O."/>
            <person name="Christensen M.M."/>
            <person name="Li P."/>
            <person name="Marangoni P."/>
            <person name="Jernvall J."/>
            <person name="Klein O.D."/>
        </authorList>
    </citation>
    <scope>NUCLEOTIDE SEQUENCE [LARGE SCALE GENOMIC DNA]</scope>
    <source>
        <strain evidence="14">V071</strain>
    </source>
</reference>
<accession>A0AAW0HEP3</accession>
<evidence type="ECO:0000256" key="13">
    <source>
        <dbReference type="SAM" id="MobiDB-lite"/>
    </source>
</evidence>
<dbReference type="GO" id="GO:0045277">
    <property type="term" value="C:respiratory chain complex IV"/>
    <property type="evidence" value="ECO:0007669"/>
    <property type="project" value="InterPro"/>
</dbReference>
<evidence type="ECO:0000256" key="6">
    <source>
        <dbReference type="ARBA" id="ARBA00022792"/>
    </source>
</evidence>
<keyword evidence="6" id="KW-0999">Mitochondrion inner membrane</keyword>